<keyword evidence="2" id="KW-1185">Reference proteome</keyword>
<dbReference type="RefSeq" id="WP_085885704.1">
    <property type="nucleotide sequence ID" value="NZ_FWFR01000006.1"/>
</dbReference>
<evidence type="ECO:0000313" key="2">
    <source>
        <dbReference type="Proteomes" id="UP000193200"/>
    </source>
</evidence>
<proteinExistence type="predicted"/>
<dbReference type="InParanoid" id="A0A1Y5TZC7"/>
<dbReference type="OrthoDB" id="7775497at2"/>
<organism evidence="1 2">
    <name type="scientific">Oceanibacterium hippocampi</name>
    <dbReference type="NCBI Taxonomy" id="745714"/>
    <lineage>
        <taxon>Bacteria</taxon>
        <taxon>Pseudomonadati</taxon>
        <taxon>Pseudomonadota</taxon>
        <taxon>Alphaproteobacteria</taxon>
        <taxon>Sneathiellales</taxon>
        <taxon>Sneathiellaceae</taxon>
        <taxon>Oceanibacterium</taxon>
    </lineage>
</organism>
<dbReference type="EMBL" id="FWFR01000006">
    <property type="protein sequence ID" value="SLN77289.1"/>
    <property type="molecule type" value="Genomic_DNA"/>
</dbReference>
<sequence>MVTIPTTMPSRLVAGDRWQWRREDLVSDYPAGAGWALAYVLRPPEDGVPVEIDASADGDAFAIDVPSATTEGYTPGTYRWSAHVTLGGERTSVDTGSVRIDPDLANAAHSTVSHAAAALAAIQTAIENAAADNQQAITMPDGTRIERLDMAQLLMMRDRYRREVARENAATSVRPPRGRLIKTRFR</sequence>
<name>A0A1Y5TZC7_9PROT</name>
<dbReference type="AlphaFoldDB" id="A0A1Y5TZC7"/>
<evidence type="ECO:0000313" key="1">
    <source>
        <dbReference type="EMBL" id="SLN77289.1"/>
    </source>
</evidence>
<reference evidence="1 2" key="1">
    <citation type="submission" date="2017-03" db="EMBL/GenBank/DDBJ databases">
        <authorList>
            <person name="Afonso C.L."/>
            <person name="Miller P.J."/>
            <person name="Scott M.A."/>
            <person name="Spackman E."/>
            <person name="Goraichik I."/>
            <person name="Dimitrov K.M."/>
            <person name="Suarez D.L."/>
            <person name="Swayne D.E."/>
        </authorList>
    </citation>
    <scope>NUCLEOTIDE SEQUENCE [LARGE SCALE GENOMIC DNA]</scope>
    <source>
        <strain evidence="1 2">CECT 7691</strain>
    </source>
</reference>
<accession>A0A1Y5TZC7</accession>
<protein>
    <submittedName>
        <fullName evidence="1">Uncharacterized protein</fullName>
    </submittedName>
</protein>
<dbReference type="Proteomes" id="UP000193200">
    <property type="component" value="Unassembled WGS sequence"/>
</dbReference>
<gene>
    <name evidence="1" type="ORF">OCH7691_04374</name>
</gene>